<evidence type="ECO:0000256" key="4">
    <source>
        <dbReference type="ARBA" id="ARBA00022842"/>
    </source>
</evidence>
<keyword evidence="4 9" id="KW-0460">Magnesium</keyword>
<feature type="domain" description="Thiamine phosphate synthase/TenI" evidence="12">
    <location>
        <begin position="16"/>
        <end position="195"/>
    </location>
</feature>
<name>A0ABW3WCS0_9RHOO</name>
<evidence type="ECO:0000256" key="7">
    <source>
        <dbReference type="ARBA" id="ARBA00047851"/>
    </source>
</evidence>
<evidence type="ECO:0000256" key="10">
    <source>
        <dbReference type="RuleBase" id="RU003826"/>
    </source>
</evidence>
<evidence type="ECO:0000256" key="8">
    <source>
        <dbReference type="ARBA" id="ARBA00047883"/>
    </source>
</evidence>
<sequence>MTELSTESAATTLRGLYAVTPDTPDTARLLELTEQVLAGAPVLLQYRSKVADARLRRIQARALQALCRRAGVPFIINDDLALALELDADGAHLGRDDGLPAAAREALGRDRILGLTCYADWARAAEGAEVGASYIAFGAMFPSQTKPNAPPAPFALISRARRELGLPVAAIGGITLENAAQVVDAGAHLLAVVNDVFGAADPAARARAYRLLF</sequence>
<comment type="caution">
    <text evidence="9">Lacks conserved residue(s) required for the propagation of feature annotation.</text>
</comment>
<comment type="catalytic activity">
    <reaction evidence="8 9 10">
        <text>2-[(2R,5Z)-2-carboxy-4-methylthiazol-5(2H)-ylidene]ethyl phosphate + 4-amino-2-methyl-5-(diphosphooxymethyl)pyrimidine + 2 H(+) = thiamine phosphate + CO2 + diphosphate</text>
        <dbReference type="Rhea" id="RHEA:47844"/>
        <dbReference type="ChEBI" id="CHEBI:15378"/>
        <dbReference type="ChEBI" id="CHEBI:16526"/>
        <dbReference type="ChEBI" id="CHEBI:33019"/>
        <dbReference type="ChEBI" id="CHEBI:37575"/>
        <dbReference type="ChEBI" id="CHEBI:57841"/>
        <dbReference type="ChEBI" id="CHEBI:62899"/>
        <dbReference type="EC" id="2.5.1.3"/>
    </reaction>
</comment>
<dbReference type="RefSeq" id="WP_002930415.1">
    <property type="nucleotide sequence ID" value="NZ_JARQZE010000010.1"/>
</dbReference>
<keyword evidence="14" id="KW-1185">Reference proteome</keyword>
<proteinExistence type="inferred from homology"/>
<evidence type="ECO:0000313" key="13">
    <source>
        <dbReference type="EMBL" id="MFD1263023.1"/>
    </source>
</evidence>
<comment type="cofactor">
    <cofactor evidence="9">
        <name>Mg(2+)</name>
        <dbReference type="ChEBI" id="CHEBI:18420"/>
    </cofactor>
    <text evidence="9">Binds 1 Mg(2+) ion per subunit.</text>
</comment>
<feature type="binding site" evidence="9">
    <location>
        <position position="78"/>
    </location>
    <ligand>
        <name>Mg(2+)</name>
        <dbReference type="ChEBI" id="CHEBI:18420"/>
    </ligand>
</feature>
<accession>A0ABW3WCS0</accession>
<comment type="function">
    <text evidence="9">Condenses 4-methyl-5-(beta-hydroxyethyl)thiazole monophosphate (THZ-P) and 2-methyl-4-amino-5-hydroxymethyl pyrimidine pyrophosphate (HMP-PP) to form thiamine monophosphate (TMP).</text>
</comment>
<evidence type="ECO:0000256" key="1">
    <source>
        <dbReference type="ARBA" id="ARBA00005165"/>
    </source>
</evidence>
<evidence type="ECO:0000313" key="14">
    <source>
        <dbReference type="Proteomes" id="UP001597158"/>
    </source>
</evidence>
<dbReference type="EC" id="2.5.1.3" evidence="9"/>
<feature type="binding site" evidence="9">
    <location>
        <position position="116"/>
    </location>
    <ligand>
        <name>4-amino-2-methyl-5-(diphosphooxymethyl)pyrimidine</name>
        <dbReference type="ChEBI" id="CHEBI:57841"/>
    </ligand>
</feature>
<comment type="caution">
    <text evidence="13">The sequence shown here is derived from an EMBL/GenBank/DDBJ whole genome shotgun (WGS) entry which is preliminary data.</text>
</comment>
<dbReference type="Pfam" id="PF02581">
    <property type="entry name" value="TMP-TENI"/>
    <property type="match status" value="1"/>
</dbReference>
<dbReference type="PANTHER" id="PTHR20857:SF15">
    <property type="entry name" value="THIAMINE-PHOSPHATE SYNTHASE"/>
    <property type="match status" value="1"/>
</dbReference>
<comment type="similarity">
    <text evidence="9 10">Belongs to the thiamine-phosphate synthase family.</text>
</comment>
<dbReference type="EMBL" id="JBHTMC010000010">
    <property type="protein sequence ID" value="MFD1263023.1"/>
    <property type="molecule type" value="Genomic_DNA"/>
</dbReference>
<feature type="binding site" evidence="9">
    <location>
        <position position="77"/>
    </location>
    <ligand>
        <name>4-amino-2-methyl-5-(diphosphooxymethyl)pyrimidine</name>
        <dbReference type="ChEBI" id="CHEBI:57841"/>
    </ligand>
</feature>
<evidence type="ECO:0000256" key="3">
    <source>
        <dbReference type="ARBA" id="ARBA00022723"/>
    </source>
</evidence>
<gene>
    <name evidence="9 13" type="primary">thiE</name>
    <name evidence="13" type="ORF">ACFQ4M_05460</name>
</gene>
<evidence type="ECO:0000256" key="5">
    <source>
        <dbReference type="ARBA" id="ARBA00022977"/>
    </source>
</evidence>
<feature type="binding site" evidence="9">
    <location>
        <begin position="45"/>
        <end position="49"/>
    </location>
    <ligand>
        <name>4-amino-2-methyl-5-(diphosphooxymethyl)pyrimidine</name>
        <dbReference type="ChEBI" id="CHEBI:57841"/>
    </ligand>
</feature>
<comment type="pathway">
    <text evidence="1 9 11">Cofactor biosynthesis; thiamine diphosphate biosynthesis; thiamine phosphate from 4-amino-2-methyl-5-diphosphomethylpyrimidine and 4-methyl-5-(2-phosphoethyl)-thiazole: step 1/1.</text>
</comment>
<feature type="binding site" evidence="9">
    <location>
        <begin position="143"/>
        <end position="145"/>
    </location>
    <ligand>
        <name>2-[(2R,5Z)-2-carboxy-4-methylthiazol-5(2H)-ylidene]ethyl phosphate</name>
        <dbReference type="ChEBI" id="CHEBI:62899"/>
    </ligand>
</feature>
<dbReference type="Gene3D" id="3.20.20.70">
    <property type="entry name" value="Aldolase class I"/>
    <property type="match status" value="1"/>
</dbReference>
<feature type="binding site" evidence="9">
    <location>
        <position position="173"/>
    </location>
    <ligand>
        <name>2-[(2R,5Z)-2-carboxy-4-methylthiazol-5(2H)-ylidene]ethyl phosphate</name>
        <dbReference type="ChEBI" id="CHEBI:62899"/>
    </ligand>
</feature>
<keyword evidence="5 9" id="KW-0784">Thiamine biosynthesis</keyword>
<protein>
    <recommendedName>
        <fullName evidence="9">Thiamine-phosphate synthase</fullName>
        <shortName evidence="9">TP synthase</shortName>
        <shortName evidence="9">TPS</shortName>
        <ecNumber evidence="9">2.5.1.3</ecNumber>
    </recommendedName>
    <alternativeName>
        <fullName evidence="9">Thiamine-phosphate pyrophosphorylase</fullName>
        <shortName evidence="9">TMP pyrophosphorylase</shortName>
        <shortName evidence="9">TMP-PPase</shortName>
    </alternativeName>
</protein>
<dbReference type="InterPro" id="IPR034291">
    <property type="entry name" value="TMP_synthase"/>
</dbReference>
<evidence type="ECO:0000256" key="6">
    <source>
        <dbReference type="ARBA" id="ARBA00047334"/>
    </source>
</evidence>
<dbReference type="Proteomes" id="UP001597158">
    <property type="component" value="Unassembled WGS sequence"/>
</dbReference>
<dbReference type="InterPro" id="IPR022998">
    <property type="entry name" value="ThiamineP_synth_TenI"/>
</dbReference>
<dbReference type="InterPro" id="IPR036206">
    <property type="entry name" value="ThiamineP_synth_sf"/>
</dbReference>
<keyword evidence="2 9" id="KW-0808">Transferase</keyword>
<keyword evidence="3 9" id="KW-0479">Metal-binding</keyword>
<evidence type="ECO:0000259" key="12">
    <source>
        <dbReference type="Pfam" id="PF02581"/>
    </source>
</evidence>
<evidence type="ECO:0000256" key="11">
    <source>
        <dbReference type="RuleBase" id="RU004253"/>
    </source>
</evidence>
<dbReference type="NCBIfam" id="TIGR00693">
    <property type="entry name" value="thiE"/>
    <property type="match status" value="1"/>
</dbReference>
<comment type="catalytic activity">
    <reaction evidence="6 9 10">
        <text>4-methyl-5-(2-phosphooxyethyl)-thiazole + 4-amino-2-methyl-5-(diphosphooxymethyl)pyrimidine + H(+) = thiamine phosphate + diphosphate</text>
        <dbReference type="Rhea" id="RHEA:22328"/>
        <dbReference type="ChEBI" id="CHEBI:15378"/>
        <dbReference type="ChEBI" id="CHEBI:33019"/>
        <dbReference type="ChEBI" id="CHEBI:37575"/>
        <dbReference type="ChEBI" id="CHEBI:57841"/>
        <dbReference type="ChEBI" id="CHEBI:58296"/>
        <dbReference type="EC" id="2.5.1.3"/>
    </reaction>
</comment>
<feature type="binding site" evidence="9">
    <location>
        <position position="146"/>
    </location>
    <ligand>
        <name>4-amino-2-methyl-5-(diphosphooxymethyl)pyrimidine</name>
        <dbReference type="ChEBI" id="CHEBI:57841"/>
    </ligand>
</feature>
<dbReference type="PANTHER" id="PTHR20857">
    <property type="entry name" value="THIAMINE-PHOSPHATE PYROPHOSPHORYLASE"/>
    <property type="match status" value="1"/>
</dbReference>
<dbReference type="InterPro" id="IPR013785">
    <property type="entry name" value="Aldolase_TIM"/>
</dbReference>
<feature type="binding site" evidence="9">
    <location>
        <position position="97"/>
    </location>
    <ligand>
        <name>Mg(2+)</name>
        <dbReference type="ChEBI" id="CHEBI:18420"/>
    </ligand>
</feature>
<evidence type="ECO:0000256" key="9">
    <source>
        <dbReference type="HAMAP-Rule" id="MF_00097"/>
    </source>
</evidence>
<dbReference type="SUPFAM" id="SSF51391">
    <property type="entry name" value="Thiamin phosphate synthase"/>
    <property type="match status" value="1"/>
</dbReference>
<evidence type="ECO:0000256" key="2">
    <source>
        <dbReference type="ARBA" id="ARBA00022679"/>
    </source>
</evidence>
<dbReference type="HAMAP" id="MF_00097">
    <property type="entry name" value="TMP_synthase"/>
    <property type="match status" value="1"/>
</dbReference>
<organism evidence="13 14">
    <name type="scientific">Thauera mechernichensis</name>
    <dbReference type="NCBI Taxonomy" id="82788"/>
    <lineage>
        <taxon>Bacteria</taxon>
        <taxon>Pseudomonadati</taxon>
        <taxon>Pseudomonadota</taxon>
        <taxon>Betaproteobacteria</taxon>
        <taxon>Rhodocyclales</taxon>
        <taxon>Zoogloeaceae</taxon>
        <taxon>Thauera</taxon>
    </lineage>
</organism>
<dbReference type="CDD" id="cd00564">
    <property type="entry name" value="TMP_TenI"/>
    <property type="match status" value="1"/>
</dbReference>
<reference evidence="14" key="1">
    <citation type="journal article" date="2019" name="Int. J. Syst. Evol. Microbiol.">
        <title>The Global Catalogue of Microorganisms (GCM) 10K type strain sequencing project: providing services to taxonomists for standard genome sequencing and annotation.</title>
        <authorList>
            <consortium name="The Broad Institute Genomics Platform"/>
            <consortium name="The Broad Institute Genome Sequencing Center for Infectious Disease"/>
            <person name="Wu L."/>
            <person name="Ma J."/>
        </authorList>
    </citation>
    <scope>NUCLEOTIDE SEQUENCE [LARGE SCALE GENOMIC DNA]</scope>
    <source>
        <strain evidence="14">CCUG 48884</strain>
    </source>
</reference>
<dbReference type="GO" id="GO:0004789">
    <property type="term" value="F:thiamine-phosphate diphosphorylase activity"/>
    <property type="evidence" value="ECO:0007669"/>
    <property type="project" value="UniProtKB-EC"/>
</dbReference>
<comment type="catalytic activity">
    <reaction evidence="7 9 10">
        <text>2-(2-carboxy-4-methylthiazol-5-yl)ethyl phosphate + 4-amino-2-methyl-5-(diphosphooxymethyl)pyrimidine + 2 H(+) = thiamine phosphate + CO2 + diphosphate</text>
        <dbReference type="Rhea" id="RHEA:47848"/>
        <dbReference type="ChEBI" id="CHEBI:15378"/>
        <dbReference type="ChEBI" id="CHEBI:16526"/>
        <dbReference type="ChEBI" id="CHEBI:33019"/>
        <dbReference type="ChEBI" id="CHEBI:37575"/>
        <dbReference type="ChEBI" id="CHEBI:57841"/>
        <dbReference type="ChEBI" id="CHEBI:62890"/>
        <dbReference type="EC" id="2.5.1.3"/>
    </reaction>
</comment>